<dbReference type="InterPro" id="IPR050327">
    <property type="entry name" value="Proton-linked_MCT"/>
</dbReference>
<comment type="subcellular location">
    <subcellularLocation>
        <location evidence="1">Membrane</location>
        <topology evidence="1">Multi-pass membrane protein</topology>
    </subcellularLocation>
</comment>
<dbReference type="GO" id="GO:0008028">
    <property type="term" value="F:monocarboxylic acid transmembrane transporter activity"/>
    <property type="evidence" value="ECO:0007669"/>
    <property type="project" value="TreeGrafter"/>
</dbReference>
<dbReference type="HOGENOM" id="CLU_1333150_0_0_1"/>
<keyword evidence="2" id="KW-1133">Transmembrane helix</keyword>
<feature type="domain" description="Major facilitator superfamily (MFS) profile" evidence="3">
    <location>
        <begin position="53"/>
        <end position="206"/>
    </location>
</feature>
<proteinExistence type="predicted"/>
<dbReference type="Pfam" id="PF07690">
    <property type="entry name" value="MFS_1"/>
    <property type="match status" value="1"/>
</dbReference>
<feature type="transmembrane region" description="Helical" evidence="2">
    <location>
        <begin position="185"/>
        <end position="204"/>
    </location>
</feature>
<evidence type="ECO:0000256" key="1">
    <source>
        <dbReference type="ARBA" id="ARBA00004141"/>
    </source>
</evidence>
<accession>N6TGK3</accession>
<evidence type="ECO:0000259" key="3">
    <source>
        <dbReference type="PROSITE" id="PS50850"/>
    </source>
</evidence>
<sequence>MGYRGAMLNLHKYKLAASSCPDILKNSMLMDDDDEDEEWYDDYVDVLKDITNLSLFNELHFFLLGVSTIIMCIWFVVPYFYLPVHMTSSGYTENEASFALSLIGFTNIAGMLGFGIIGDKLNAVKVYSICLMCCGVTCAAMMYFTDNYVMLLISCGFFGITFASVNTLTPSILADLVPLDNFTMAYGLFLLCQGIGNLAGPPIAGR</sequence>
<dbReference type="GO" id="GO:0016020">
    <property type="term" value="C:membrane"/>
    <property type="evidence" value="ECO:0007669"/>
    <property type="project" value="UniProtKB-SubCell"/>
</dbReference>
<evidence type="ECO:0000313" key="6">
    <source>
        <dbReference type="Proteomes" id="UP000030742"/>
    </source>
</evidence>
<keyword evidence="2" id="KW-0812">Transmembrane</keyword>
<name>N6TGK3_DENPD</name>
<feature type="transmembrane region" description="Helical" evidence="2">
    <location>
        <begin position="124"/>
        <end position="144"/>
    </location>
</feature>
<feature type="transmembrane region" description="Helical" evidence="2">
    <location>
        <begin position="96"/>
        <end position="118"/>
    </location>
</feature>
<dbReference type="OMA" id="HCRRRIN"/>
<evidence type="ECO:0000313" key="4">
    <source>
        <dbReference type="EMBL" id="ENN76913.1"/>
    </source>
</evidence>
<dbReference type="EMBL" id="KB631578">
    <property type="protein sequence ID" value="ERL84401.1"/>
    <property type="molecule type" value="Genomic_DNA"/>
</dbReference>
<dbReference type="SUPFAM" id="SSF103473">
    <property type="entry name" value="MFS general substrate transporter"/>
    <property type="match status" value="1"/>
</dbReference>
<keyword evidence="2" id="KW-0472">Membrane</keyword>
<dbReference type="InterPro" id="IPR020846">
    <property type="entry name" value="MFS_dom"/>
</dbReference>
<dbReference type="AlphaFoldDB" id="N6TGK3"/>
<protein>
    <recommendedName>
        <fullName evidence="3">Major facilitator superfamily (MFS) profile domain-containing protein</fullName>
    </recommendedName>
</protein>
<dbReference type="Proteomes" id="UP000030742">
    <property type="component" value="Unassembled WGS sequence"/>
</dbReference>
<dbReference type="Gene3D" id="1.20.1250.20">
    <property type="entry name" value="MFS general substrate transporter like domains"/>
    <property type="match status" value="1"/>
</dbReference>
<organism evidence="4">
    <name type="scientific">Dendroctonus ponderosae</name>
    <name type="common">Mountain pine beetle</name>
    <dbReference type="NCBI Taxonomy" id="77166"/>
    <lineage>
        <taxon>Eukaryota</taxon>
        <taxon>Metazoa</taxon>
        <taxon>Ecdysozoa</taxon>
        <taxon>Arthropoda</taxon>
        <taxon>Hexapoda</taxon>
        <taxon>Insecta</taxon>
        <taxon>Pterygota</taxon>
        <taxon>Neoptera</taxon>
        <taxon>Endopterygota</taxon>
        <taxon>Coleoptera</taxon>
        <taxon>Polyphaga</taxon>
        <taxon>Cucujiformia</taxon>
        <taxon>Curculionidae</taxon>
        <taxon>Scolytinae</taxon>
        <taxon>Dendroctonus</taxon>
    </lineage>
</organism>
<dbReference type="PANTHER" id="PTHR11360:SF111">
    <property type="entry name" value="CHASKI, ISOFORM A"/>
    <property type="match status" value="1"/>
</dbReference>
<gene>
    <name evidence="5" type="ORF">D910_01834</name>
    <name evidence="4" type="ORF">YQE_06560</name>
</gene>
<dbReference type="PROSITE" id="PS50850">
    <property type="entry name" value="MFS"/>
    <property type="match status" value="1"/>
</dbReference>
<feature type="transmembrane region" description="Helical" evidence="2">
    <location>
        <begin position="151"/>
        <end position="173"/>
    </location>
</feature>
<feature type="non-terminal residue" evidence="4">
    <location>
        <position position="1"/>
    </location>
</feature>
<reference evidence="4 6" key="1">
    <citation type="journal article" date="2013" name="Genome Biol.">
        <title>Draft genome of the mountain pine beetle, Dendroctonus ponderosae Hopkins, a major forest pest.</title>
        <authorList>
            <person name="Keeling C.I."/>
            <person name="Yuen M.M."/>
            <person name="Liao N.Y."/>
            <person name="Docking T.R."/>
            <person name="Chan S.K."/>
            <person name="Taylor G.A."/>
            <person name="Palmquist D.L."/>
            <person name="Jackman S.D."/>
            <person name="Nguyen A."/>
            <person name="Li M."/>
            <person name="Henderson H."/>
            <person name="Janes J.K."/>
            <person name="Zhao Y."/>
            <person name="Pandoh P."/>
            <person name="Moore R."/>
            <person name="Sperling F.A."/>
            <person name="Huber D.P."/>
            <person name="Birol I."/>
            <person name="Jones S.J."/>
            <person name="Bohlmann J."/>
        </authorList>
    </citation>
    <scope>NUCLEOTIDE SEQUENCE</scope>
</reference>
<dbReference type="EMBL" id="KB740966">
    <property type="protein sequence ID" value="ENN76913.1"/>
    <property type="molecule type" value="Genomic_DNA"/>
</dbReference>
<dbReference type="InterPro" id="IPR036259">
    <property type="entry name" value="MFS_trans_sf"/>
</dbReference>
<dbReference type="OrthoDB" id="410267at2759"/>
<dbReference type="InterPro" id="IPR011701">
    <property type="entry name" value="MFS"/>
</dbReference>
<dbReference type="PANTHER" id="PTHR11360">
    <property type="entry name" value="MONOCARBOXYLATE TRANSPORTER"/>
    <property type="match status" value="1"/>
</dbReference>
<evidence type="ECO:0000256" key="2">
    <source>
        <dbReference type="SAM" id="Phobius"/>
    </source>
</evidence>
<feature type="transmembrane region" description="Helical" evidence="2">
    <location>
        <begin position="61"/>
        <end position="84"/>
    </location>
</feature>
<evidence type="ECO:0000313" key="5">
    <source>
        <dbReference type="EMBL" id="ERL84401.1"/>
    </source>
</evidence>